<evidence type="ECO:0000256" key="1">
    <source>
        <dbReference type="ARBA" id="ARBA00007692"/>
    </source>
</evidence>
<dbReference type="Proteomes" id="UP000187203">
    <property type="component" value="Unassembled WGS sequence"/>
</dbReference>
<dbReference type="STRING" id="93759.A0A1R3IQ28"/>
<evidence type="ECO:0000256" key="2">
    <source>
        <dbReference type="ARBA" id="ARBA00022472"/>
    </source>
</evidence>
<dbReference type="AlphaFoldDB" id="A0A1R3IQ28"/>
<evidence type="ECO:0000313" key="5">
    <source>
        <dbReference type="Proteomes" id="UP000187203"/>
    </source>
</evidence>
<dbReference type="OrthoDB" id="637682at2759"/>
<dbReference type="GO" id="GO:0006353">
    <property type="term" value="P:DNA-templated transcription termination"/>
    <property type="evidence" value="ECO:0007669"/>
    <property type="project" value="UniProtKB-KW"/>
</dbReference>
<dbReference type="Pfam" id="PF02536">
    <property type="entry name" value="mTERF"/>
    <property type="match status" value="1"/>
</dbReference>
<keyword evidence="2" id="KW-0805">Transcription regulation</keyword>
<dbReference type="Gene3D" id="1.25.70.10">
    <property type="entry name" value="Transcription termination factor 3, mitochondrial"/>
    <property type="match status" value="1"/>
</dbReference>
<dbReference type="GO" id="GO:0003676">
    <property type="term" value="F:nucleic acid binding"/>
    <property type="evidence" value="ECO:0007669"/>
    <property type="project" value="InterPro"/>
</dbReference>
<sequence>MAPPIFRTLISLSLNRSTRLQKPISCYHISIAFFSSSTTAPSIDFADHFIKEHKFSPEVALKVASSLNHLKKPDNCDEILSFLKKNDFSVSQIELAVKRMPTLLSGSLDKTIQPKFKIFKDFGFSTHDIADILPANPWVLTKSRHIPSISILKDVLGSNAAVVKVLKSASWCLTTNLETTVVPNIEFLVSCGVGLPQIVRYLITFPRLFLRKLDYFKHLVKRVDEMGFDRKSNRFISAVRTLSSMSEETWEHKLKLFRKLGFSEDDIRAAFRRLPQVFAVSERKIMEITEFLVSKRRIDMSFFIKNPEVLLCSLEQKLKPRLMVIEVLESKDLLRKELRLRSLCLLSAKQFQEKYVRPYLKELQEASVVTVGL</sequence>
<accession>A0A1R3IQ28</accession>
<keyword evidence="2" id="KW-0806">Transcription termination</keyword>
<keyword evidence="5" id="KW-1185">Reference proteome</keyword>
<dbReference type="EMBL" id="AWUE01017830">
    <property type="protein sequence ID" value="OMO84674.1"/>
    <property type="molecule type" value="Genomic_DNA"/>
</dbReference>
<organism evidence="4 5">
    <name type="scientific">Corchorus olitorius</name>
    <dbReference type="NCBI Taxonomy" id="93759"/>
    <lineage>
        <taxon>Eukaryota</taxon>
        <taxon>Viridiplantae</taxon>
        <taxon>Streptophyta</taxon>
        <taxon>Embryophyta</taxon>
        <taxon>Tracheophyta</taxon>
        <taxon>Spermatophyta</taxon>
        <taxon>Magnoliopsida</taxon>
        <taxon>eudicotyledons</taxon>
        <taxon>Gunneridae</taxon>
        <taxon>Pentapetalae</taxon>
        <taxon>rosids</taxon>
        <taxon>malvids</taxon>
        <taxon>Malvales</taxon>
        <taxon>Malvaceae</taxon>
        <taxon>Grewioideae</taxon>
        <taxon>Apeibeae</taxon>
        <taxon>Corchorus</taxon>
    </lineage>
</organism>
<comment type="caution">
    <text evidence="4">The sequence shown here is derived from an EMBL/GenBank/DDBJ whole genome shotgun (WGS) entry which is preliminary data.</text>
</comment>
<evidence type="ECO:0000313" key="4">
    <source>
        <dbReference type="EMBL" id="OMO84674.1"/>
    </source>
</evidence>
<gene>
    <name evidence="4" type="ORF">COLO4_21903</name>
</gene>
<comment type="similarity">
    <text evidence="1">Belongs to the mTERF family.</text>
</comment>
<dbReference type="SMART" id="SM00733">
    <property type="entry name" value="Mterf"/>
    <property type="match status" value="7"/>
</dbReference>
<dbReference type="InterPro" id="IPR038538">
    <property type="entry name" value="MTERF_sf"/>
</dbReference>
<evidence type="ECO:0000256" key="3">
    <source>
        <dbReference type="ARBA" id="ARBA00022946"/>
    </source>
</evidence>
<proteinExistence type="inferred from homology"/>
<name>A0A1R3IQ28_9ROSI</name>
<keyword evidence="3" id="KW-0809">Transit peptide</keyword>
<dbReference type="FunFam" id="1.25.70.10:FF:000001">
    <property type="entry name" value="Mitochondrial transcription termination factor-like"/>
    <property type="match status" value="1"/>
</dbReference>
<dbReference type="PANTHER" id="PTHR13068">
    <property type="entry name" value="CGI-12 PROTEIN-RELATED"/>
    <property type="match status" value="1"/>
</dbReference>
<protein>
    <submittedName>
        <fullName evidence="4">Mitochodrial transcription termination factor-related protein</fullName>
    </submittedName>
</protein>
<dbReference type="PANTHER" id="PTHR13068:SF130">
    <property type="entry name" value="TRANSCRIPTION TERMINATION FACTOR MTERF6, CHLOROPLASTIC_MITOCHONDRIAL-LIKE"/>
    <property type="match status" value="1"/>
</dbReference>
<dbReference type="InterPro" id="IPR003690">
    <property type="entry name" value="MTERF"/>
</dbReference>
<keyword evidence="2" id="KW-0804">Transcription</keyword>
<reference evidence="5" key="1">
    <citation type="submission" date="2013-09" db="EMBL/GenBank/DDBJ databases">
        <title>Corchorus olitorius genome sequencing.</title>
        <authorList>
            <person name="Alam M."/>
            <person name="Haque M.S."/>
            <person name="Islam M.S."/>
            <person name="Emdad E.M."/>
            <person name="Islam M.M."/>
            <person name="Ahmed B."/>
            <person name="Halim A."/>
            <person name="Hossen Q.M.M."/>
            <person name="Hossain M.Z."/>
            <person name="Ahmed R."/>
            <person name="Khan M.M."/>
            <person name="Islam R."/>
            <person name="Rashid M.M."/>
            <person name="Khan S.A."/>
            <person name="Rahman M.S."/>
            <person name="Alam M."/>
            <person name="Yahiya A.S."/>
            <person name="Khan M.S."/>
            <person name="Azam M.S."/>
            <person name="Haque T."/>
            <person name="Lashkar M.Z.H."/>
            <person name="Akhand A.I."/>
            <person name="Morshed G."/>
            <person name="Roy S."/>
            <person name="Uddin K.S."/>
            <person name="Rabeya T."/>
            <person name="Hossain A.S."/>
            <person name="Chowdhury A."/>
            <person name="Snigdha A.R."/>
            <person name="Mortoza M.S."/>
            <person name="Matin S.A."/>
            <person name="Hoque S.M.E."/>
            <person name="Islam M.K."/>
            <person name="Roy D.K."/>
            <person name="Haider R."/>
            <person name="Moosa M.M."/>
            <person name="Elias S.M."/>
            <person name="Hasan A.M."/>
            <person name="Jahan S."/>
            <person name="Shafiuddin M."/>
            <person name="Mahmood N."/>
            <person name="Shommy N.S."/>
        </authorList>
    </citation>
    <scope>NUCLEOTIDE SEQUENCE [LARGE SCALE GENOMIC DNA]</scope>
    <source>
        <strain evidence="5">cv. O-4</strain>
    </source>
</reference>